<name>A0ABN7VMD0_GIGMA</name>
<feature type="non-terminal residue" evidence="1">
    <location>
        <position position="1"/>
    </location>
</feature>
<dbReference type="Proteomes" id="UP000789901">
    <property type="component" value="Unassembled WGS sequence"/>
</dbReference>
<gene>
    <name evidence="1" type="ORF">GMARGA_LOCUS20396</name>
</gene>
<evidence type="ECO:0000313" key="2">
    <source>
        <dbReference type="Proteomes" id="UP000789901"/>
    </source>
</evidence>
<dbReference type="EMBL" id="CAJVQB010017836">
    <property type="protein sequence ID" value="CAG8785679.1"/>
    <property type="molecule type" value="Genomic_DNA"/>
</dbReference>
<protein>
    <submittedName>
        <fullName evidence="1">29943_t:CDS:1</fullName>
    </submittedName>
</protein>
<proteinExistence type="predicted"/>
<evidence type="ECO:0000313" key="1">
    <source>
        <dbReference type="EMBL" id="CAG8785679.1"/>
    </source>
</evidence>
<sequence>QNWVLASLYPIYSQIPLEVWDSTPNNTNVSKSCHAKINRYGTILNLRIAIERLDDSKTFHSIETHNKSVLHYMDLIMELYQEQKNLLKKLVITSKNRDSSINIEEDLDKMECQIAL</sequence>
<organism evidence="1 2">
    <name type="scientific">Gigaspora margarita</name>
    <dbReference type="NCBI Taxonomy" id="4874"/>
    <lineage>
        <taxon>Eukaryota</taxon>
        <taxon>Fungi</taxon>
        <taxon>Fungi incertae sedis</taxon>
        <taxon>Mucoromycota</taxon>
        <taxon>Glomeromycotina</taxon>
        <taxon>Glomeromycetes</taxon>
        <taxon>Diversisporales</taxon>
        <taxon>Gigasporaceae</taxon>
        <taxon>Gigaspora</taxon>
    </lineage>
</organism>
<keyword evidence="2" id="KW-1185">Reference proteome</keyword>
<accession>A0ABN7VMD0</accession>
<comment type="caution">
    <text evidence="1">The sequence shown here is derived from an EMBL/GenBank/DDBJ whole genome shotgun (WGS) entry which is preliminary data.</text>
</comment>
<reference evidence="1 2" key="1">
    <citation type="submission" date="2021-06" db="EMBL/GenBank/DDBJ databases">
        <authorList>
            <person name="Kallberg Y."/>
            <person name="Tangrot J."/>
            <person name="Rosling A."/>
        </authorList>
    </citation>
    <scope>NUCLEOTIDE SEQUENCE [LARGE SCALE GENOMIC DNA]</scope>
    <source>
        <strain evidence="1 2">120-4 pot B 10/14</strain>
    </source>
</reference>